<dbReference type="RefSeq" id="WP_219162534.1">
    <property type="nucleotide sequence ID" value="NZ_JAOCEK010000034.1"/>
</dbReference>
<dbReference type="AlphaFoldDB" id="A0AA42Q4R4"/>
<sequence length="228" mass="25797">MKFSSRTLPFLTEAGQQTNPNWLEENQAAYEAHVRRPFIDLAERLKTELQPSVPDYHFPVKGIGRIKKAANKVVSGGPCCKDWLSISISKPSESRFERNPHLFFGILPNIPPYMGVVVAGGLFMPSGPQLKKVRNAVARDAQPFHALFADPAFKARFKTDFSREEVAPRPPRGFDPDHPDMEWLKLKRFLVVKKLSTTEFTSPDLVPAVAEDFKQLIRLNRLLEDALT</sequence>
<gene>
    <name evidence="1" type="ORF">N5D63_24150</name>
</gene>
<evidence type="ECO:0000313" key="1">
    <source>
        <dbReference type="EMBL" id="MDH1337237.1"/>
    </source>
</evidence>
<dbReference type="PANTHER" id="PTHR36452:SF1">
    <property type="entry name" value="DUF2461 DOMAIN-CONTAINING PROTEIN"/>
    <property type="match status" value="1"/>
</dbReference>
<protein>
    <submittedName>
        <fullName evidence="1">DUF2461 domain-containing protein</fullName>
    </submittedName>
</protein>
<comment type="caution">
    <text evidence="1">The sequence shown here is derived from an EMBL/GenBank/DDBJ whole genome shotgun (WGS) entry which is preliminary data.</text>
</comment>
<dbReference type="Proteomes" id="UP001161065">
    <property type="component" value="Unassembled WGS sequence"/>
</dbReference>
<accession>A0AA42Q4R4</accession>
<proteinExistence type="predicted"/>
<dbReference type="EMBL" id="JAOCEK010000034">
    <property type="protein sequence ID" value="MDH1337237.1"/>
    <property type="molecule type" value="Genomic_DNA"/>
</dbReference>
<dbReference type="InterPro" id="IPR012808">
    <property type="entry name" value="CHP02453"/>
</dbReference>
<dbReference type="PANTHER" id="PTHR36452">
    <property type="entry name" value="CHROMOSOME 12, WHOLE GENOME SHOTGUN SEQUENCE"/>
    <property type="match status" value="1"/>
</dbReference>
<dbReference type="Pfam" id="PF09365">
    <property type="entry name" value="DUF2461"/>
    <property type="match status" value="1"/>
</dbReference>
<dbReference type="PIRSF" id="PIRSF028451">
    <property type="entry name" value="UCP028451"/>
    <property type="match status" value="1"/>
</dbReference>
<evidence type="ECO:0000313" key="2">
    <source>
        <dbReference type="Proteomes" id="UP001161065"/>
    </source>
</evidence>
<dbReference type="InterPro" id="IPR015996">
    <property type="entry name" value="UCP028451"/>
</dbReference>
<name>A0AA42Q4R4_9BURK</name>
<reference evidence="1" key="1">
    <citation type="submission" date="2022-09" db="EMBL/GenBank/DDBJ databases">
        <title>Intensive care unit water sources are persistently colonized with multi-drug resistant bacteria and are the site of extensive horizontal gene transfer of antibiotic resistance genes.</title>
        <authorList>
            <person name="Diorio-Toth L."/>
        </authorList>
    </citation>
    <scope>NUCLEOTIDE SEQUENCE</scope>
    <source>
        <strain evidence="1">GD03832</strain>
    </source>
</reference>
<organism evidence="1 2">
    <name type="scientific">Comamonas thiooxydans</name>
    <dbReference type="NCBI Taxonomy" id="363952"/>
    <lineage>
        <taxon>Bacteria</taxon>
        <taxon>Pseudomonadati</taxon>
        <taxon>Pseudomonadota</taxon>
        <taxon>Betaproteobacteria</taxon>
        <taxon>Burkholderiales</taxon>
        <taxon>Comamonadaceae</taxon>
        <taxon>Comamonas</taxon>
    </lineage>
</organism>